<proteinExistence type="predicted"/>
<keyword evidence="3" id="KW-1185">Reference proteome</keyword>
<evidence type="ECO:0000256" key="1">
    <source>
        <dbReference type="SAM" id="SignalP"/>
    </source>
</evidence>
<reference evidence="2 3" key="1">
    <citation type="submission" date="2015-12" db="EMBL/GenBank/DDBJ databases">
        <title>The genome of Folsomia candida.</title>
        <authorList>
            <person name="Faddeeva A."/>
            <person name="Derks M.F."/>
            <person name="Anvar Y."/>
            <person name="Smit S."/>
            <person name="Van Straalen N."/>
            <person name="Roelofs D."/>
        </authorList>
    </citation>
    <scope>NUCLEOTIDE SEQUENCE [LARGE SCALE GENOMIC DNA]</scope>
    <source>
        <strain evidence="2 3">VU population</strain>
        <tissue evidence="2">Whole body</tissue>
    </source>
</reference>
<keyword evidence="1" id="KW-0732">Signal</keyword>
<feature type="signal peptide" evidence="1">
    <location>
        <begin position="1"/>
        <end position="22"/>
    </location>
</feature>
<gene>
    <name evidence="2" type="ORF">Fcan01_06508</name>
</gene>
<protein>
    <submittedName>
        <fullName evidence="2">Uncharacterized protein</fullName>
    </submittedName>
</protein>
<accession>A0A226EIE1</accession>
<organism evidence="2 3">
    <name type="scientific">Folsomia candida</name>
    <name type="common">Springtail</name>
    <dbReference type="NCBI Taxonomy" id="158441"/>
    <lineage>
        <taxon>Eukaryota</taxon>
        <taxon>Metazoa</taxon>
        <taxon>Ecdysozoa</taxon>
        <taxon>Arthropoda</taxon>
        <taxon>Hexapoda</taxon>
        <taxon>Collembola</taxon>
        <taxon>Entomobryomorpha</taxon>
        <taxon>Isotomoidea</taxon>
        <taxon>Isotomidae</taxon>
        <taxon>Proisotominae</taxon>
        <taxon>Folsomia</taxon>
    </lineage>
</organism>
<sequence>MLKIILSVTSFFLVFCPSDVYGRGLCASIAMENFPCQPNSGQVSRRIITVRDLAWLLTPHSYLITNGNQYTFRSLYETLLGSCASDETHLQQMRAGADFDMRNLVLFVEPVWRKNRTDTPFLHMICEPAVNHELWRSIYETMFKLKVRDFPSIEAALISMMEKRPEIKQAIRNFGRFNCKANPTCKNSMVSNPLCSPGVRMDRFSELNVVVFWTDHISDTTRTGTGLAIEGCLNGKPSWAVFSKVPHQSRHNLAEIKSLIEGPEGYGWGTHCWGNFNMWY</sequence>
<evidence type="ECO:0000313" key="2">
    <source>
        <dbReference type="EMBL" id="OXA57483.1"/>
    </source>
</evidence>
<dbReference type="AlphaFoldDB" id="A0A226EIE1"/>
<dbReference type="Proteomes" id="UP000198287">
    <property type="component" value="Unassembled WGS sequence"/>
</dbReference>
<dbReference type="EMBL" id="LNIX01000003">
    <property type="protein sequence ID" value="OXA57483.1"/>
    <property type="molecule type" value="Genomic_DNA"/>
</dbReference>
<comment type="caution">
    <text evidence="2">The sequence shown here is derived from an EMBL/GenBank/DDBJ whole genome shotgun (WGS) entry which is preliminary data.</text>
</comment>
<feature type="chain" id="PRO_5012375448" evidence="1">
    <location>
        <begin position="23"/>
        <end position="280"/>
    </location>
</feature>
<name>A0A226EIE1_FOLCA</name>
<evidence type="ECO:0000313" key="3">
    <source>
        <dbReference type="Proteomes" id="UP000198287"/>
    </source>
</evidence>